<feature type="domain" description="AB hydrolase-1" evidence="1">
    <location>
        <begin position="80"/>
        <end position="152"/>
    </location>
</feature>
<dbReference type="AlphaFoldDB" id="A0A9N8VCB0"/>
<protein>
    <submittedName>
        <fullName evidence="2">805_t:CDS:1</fullName>
    </submittedName>
</protein>
<dbReference type="InterPro" id="IPR029058">
    <property type="entry name" value="AB_hydrolase_fold"/>
</dbReference>
<dbReference type="PANTHER" id="PTHR43358">
    <property type="entry name" value="ALPHA/BETA-HYDROLASE"/>
    <property type="match status" value="1"/>
</dbReference>
<dbReference type="Pfam" id="PF00561">
    <property type="entry name" value="Abhydrolase_1"/>
    <property type="match status" value="1"/>
</dbReference>
<dbReference type="InterPro" id="IPR000073">
    <property type="entry name" value="AB_hydrolase_1"/>
</dbReference>
<dbReference type="EMBL" id="CAJVPZ010000003">
    <property type="protein sequence ID" value="CAG8448134.1"/>
    <property type="molecule type" value="Genomic_DNA"/>
</dbReference>
<organism evidence="2 3">
    <name type="scientific">Racocetra fulgida</name>
    <dbReference type="NCBI Taxonomy" id="60492"/>
    <lineage>
        <taxon>Eukaryota</taxon>
        <taxon>Fungi</taxon>
        <taxon>Fungi incertae sedis</taxon>
        <taxon>Mucoromycota</taxon>
        <taxon>Glomeromycotina</taxon>
        <taxon>Glomeromycetes</taxon>
        <taxon>Diversisporales</taxon>
        <taxon>Gigasporaceae</taxon>
        <taxon>Racocetra</taxon>
    </lineage>
</organism>
<proteinExistence type="predicted"/>
<dbReference type="PANTHER" id="PTHR43358:SF4">
    <property type="entry name" value="ALPHA_BETA HYDROLASE FOLD-1 DOMAIN-CONTAINING PROTEIN"/>
    <property type="match status" value="1"/>
</dbReference>
<dbReference type="Gene3D" id="3.40.50.1820">
    <property type="entry name" value="alpha/beta hydrolase"/>
    <property type="match status" value="1"/>
</dbReference>
<dbReference type="SUPFAM" id="SSF53474">
    <property type="entry name" value="alpha/beta-Hydrolases"/>
    <property type="match status" value="1"/>
</dbReference>
<evidence type="ECO:0000259" key="1">
    <source>
        <dbReference type="Pfam" id="PF00561"/>
    </source>
</evidence>
<accession>A0A9N8VCB0</accession>
<keyword evidence="3" id="KW-1185">Reference proteome</keyword>
<evidence type="ECO:0000313" key="2">
    <source>
        <dbReference type="EMBL" id="CAG8448134.1"/>
    </source>
</evidence>
<dbReference type="Proteomes" id="UP000789396">
    <property type="component" value="Unassembled WGS sequence"/>
</dbReference>
<comment type="caution">
    <text evidence="2">The sequence shown here is derived from an EMBL/GenBank/DDBJ whole genome shotgun (WGS) entry which is preliminary data.</text>
</comment>
<sequence>MNWSTKTDVQTSIEIINDKIKLTKGTNKNKINVVAYQKYFNFLEKLGLREELQVVTTYDELTLGATLFHPLLINKNNNKIIVFCHGLTNNRWSLFYTMHLALQRGYQVVSYDARNHGLSGKSATTLGQIEACDLQDIITWVKEKYRPEKIGLYASFRLHYQLSKNKLNRNKINLYLCRYADHGEFPFLGDYIPDNLR</sequence>
<evidence type="ECO:0000313" key="3">
    <source>
        <dbReference type="Proteomes" id="UP000789396"/>
    </source>
</evidence>
<dbReference type="OrthoDB" id="2498029at2759"/>
<reference evidence="2" key="1">
    <citation type="submission" date="2021-06" db="EMBL/GenBank/DDBJ databases">
        <authorList>
            <person name="Kallberg Y."/>
            <person name="Tangrot J."/>
            <person name="Rosling A."/>
        </authorList>
    </citation>
    <scope>NUCLEOTIDE SEQUENCE</scope>
    <source>
        <strain evidence="2">IN212</strain>
    </source>
</reference>
<name>A0A9N8VCB0_9GLOM</name>
<dbReference type="InterPro" id="IPR052920">
    <property type="entry name" value="DNA-binding_regulatory"/>
</dbReference>
<gene>
    <name evidence="2" type="ORF">RFULGI_LOCUS67</name>
</gene>